<organism evidence="6 7">
    <name type="scientific">Corynebacterium mustelae</name>
    <dbReference type="NCBI Taxonomy" id="571915"/>
    <lineage>
        <taxon>Bacteria</taxon>
        <taxon>Bacillati</taxon>
        <taxon>Actinomycetota</taxon>
        <taxon>Actinomycetes</taxon>
        <taxon>Mycobacteriales</taxon>
        <taxon>Corynebacteriaceae</taxon>
        <taxon>Corynebacterium</taxon>
    </lineage>
</organism>
<dbReference type="KEGG" id="cmv:CMUST_14110"/>
<evidence type="ECO:0000256" key="4">
    <source>
        <dbReference type="SAM" id="Phobius"/>
    </source>
</evidence>
<dbReference type="AlphaFoldDB" id="A0A0G3H312"/>
<dbReference type="PANTHER" id="PTHR24421:SF58">
    <property type="entry name" value="SIGNAL TRANSDUCTION HISTIDINE-PROTEIN KINASE_PHOSPHATASE UHPB"/>
    <property type="match status" value="1"/>
</dbReference>
<evidence type="ECO:0000313" key="7">
    <source>
        <dbReference type="Proteomes" id="UP000035199"/>
    </source>
</evidence>
<keyword evidence="2 6" id="KW-0418">Kinase</keyword>
<dbReference type="PANTHER" id="PTHR24421">
    <property type="entry name" value="NITRATE/NITRITE SENSOR PROTEIN NARX-RELATED"/>
    <property type="match status" value="1"/>
</dbReference>
<dbReference type="InterPro" id="IPR050482">
    <property type="entry name" value="Sensor_HK_TwoCompSys"/>
</dbReference>
<dbReference type="Proteomes" id="UP000035199">
    <property type="component" value="Chromosome"/>
</dbReference>
<keyword evidence="4" id="KW-1133">Transmembrane helix</keyword>
<evidence type="ECO:0000256" key="3">
    <source>
        <dbReference type="ARBA" id="ARBA00023012"/>
    </source>
</evidence>
<dbReference type="STRING" id="571915.CMUST_14110"/>
<feature type="transmembrane region" description="Helical" evidence="4">
    <location>
        <begin position="15"/>
        <end position="33"/>
    </location>
</feature>
<gene>
    <name evidence="6" type="ORF">CMUST_14110</name>
</gene>
<evidence type="ECO:0000259" key="5">
    <source>
        <dbReference type="Pfam" id="PF07730"/>
    </source>
</evidence>
<dbReference type="GO" id="GO:0016020">
    <property type="term" value="C:membrane"/>
    <property type="evidence" value="ECO:0007669"/>
    <property type="project" value="InterPro"/>
</dbReference>
<keyword evidence="4" id="KW-0472">Membrane</keyword>
<evidence type="ECO:0000256" key="1">
    <source>
        <dbReference type="ARBA" id="ARBA00022679"/>
    </source>
</evidence>
<dbReference type="PATRIC" id="fig|571915.4.peg.3028"/>
<dbReference type="InterPro" id="IPR036890">
    <property type="entry name" value="HATPase_C_sf"/>
</dbReference>
<reference evidence="7" key="2">
    <citation type="submission" date="2015-05" db="EMBL/GenBank/DDBJ databases">
        <title>Complete genome sequence of Corynebacterium mustelae DSM 45274, isolated from various tissues of a male ferret with lethal sepsis.</title>
        <authorList>
            <person name="Ruckert C."/>
            <person name="Albersmeier A."/>
            <person name="Winkler A."/>
            <person name="Tauch A."/>
        </authorList>
    </citation>
    <scope>NUCLEOTIDE SEQUENCE [LARGE SCALE GENOMIC DNA]</scope>
    <source>
        <strain evidence="7">DSM 45274</strain>
    </source>
</reference>
<feature type="transmembrane region" description="Helical" evidence="4">
    <location>
        <begin position="39"/>
        <end position="57"/>
    </location>
</feature>
<keyword evidence="4" id="KW-0812">Transmembrane</keyword>
<feature type="transmembrane region" description="Helical" evidence="4">
    <location>
        <begin position="87"/>
        <end position="117"/>
    </location>
</feature>
<dbReference type="InterPro" id="IPR011712">
    <property type="entry name" value="Sig_transdc_His_kin_sub3_dim/P"/>
</dbReference>
<evidence type="ECO:0000256" key="2">
    <source>
        <dbReference type="ARBA" id="ARBA00022777"/>
    </source>
</evidence>
<name>A0A0G3H312_9CORY</name>
<dbReference type="Gene3D" id="1.20.5.1930">
    <property type="match status" value="1"/>
</dbReference>
<dbReference type="EMBL" id="CP011542">
    <property type="protein sequence ID" value="AKK07115.1"/>
    <property type="molecule type" value="Genomic_DNA"/>
</dbReference>
<dbReference type="GO" id="GO:0046983">
    <property type="term" value="F:protein dimerization activity"/>
    <property type="evidence" value="ECO:0007669"/>
    <property type="project" value="InterPro"/>
</dbReference>
<feature type="transmembrane region" description="Helical" evidence="4">
    <location>
        <begin position="129"/>
        <end position="151"/>
    </location>
</feature>
<keyword evidence="7" id="KW-1185">Reference proteome</keyword>
<reference evidence="6 7" key="1">
    <citation type="journal article" date="2015" name="Genome Announc.">
        <title>Complete Genome Sequence of the Type Strain Corynebacterium mustelae DSM 45274, Isolated from Various Tissues of a Male Ferret with Lethal Sepsis.</title>
        <authorList>
            <person name="Ruckert C."/>
            <person name="Eimer J."/>
            <person name="Winkler A."/>
            <person name="Tauch A."/>
        </authorList>
    </citation>
    <scope>NUCLEOTIDE SEQUENCE [LARGE SCALE GENOMIC DNA]</scope>
    <source>
        <strain evidence="6 7">DSM 45274</strain>
    </source>
</reference>
<dbReference type="OrthoDB" id="4428135at2"/>
<proteinExistence type="predicted"/>
<feature type="domain" description="Signal transduction histidine kinase subgroup 3 dimerisation and phosphoacceptor" evidence="5">
    <location>
        <begin position="169"/>
        <end position="231"/>
    </location>
</feature>
<dbReference type="Gene3D" id="3.30.565.10">
    <property type="entry name" value="Histidine kinase-like ATPase, C-terminal domain"/>
    <property type="match status" value="1"/>
</dbReference>
<dbReference type="GO" id="GO:0000155">
    <property type="term" value="F:phosphorelay sensor kinase activity"/>
    <property type="evidence" value="ECO:0007669"/>
    <property type="project" value="InterPro"/>
</dbReference>
<keyword evidence="3" id="KW-0902">Two-component regulatory system</keyword>
<dbReference type="SUPFAM" id="SSF55874">
    <property type="entry name" value="ATPase domain of HSP90 chaperone/DNA topoisomerase II/histidine kinase"/>
    <property type="match status" value="1"/>
</dbReference>
<keyword evidence="1" id="KW-0808">Transferase</keyword>
<protein>
    <submittedName>
        <fullName evidence="6">Signal transduction histidine kinase</fullName>
    </submittedName>
</protein>
<sequence length="376" mass="41677">MNFNTLLSYRDRTRLTDRIILSGGLALFLFVLIDPEDAFNLPIAATFITTVVLTVLLQRFPRGATTAYVCLVGLITWQPSFQTEVTALWPIVFVGVLATGGHKRLAWITSAITWYLVSTSPSTMEFLPIDLVSSLILAFLLAASVLVGSTIERVKTQQRNLKAEVEKRRDLMTRALHDSVATKLTSIILRSETLALHPHLDPQTHESLSYIADEARAAIGDVRSLLETMKSESMISLPTSQETLEQQIIATIKLFKSHKLKVRFHNSLPRPVRRAKLPNGMQNVFAELASNILKYSDPASAIDLSAEWSGDSLLIRFSNVVAAKQSPSYLTTGLGLKGIEDLIRNFGGTCTRKLNNNLWITEIEISKKSLVMPQSG</sequence>
<accession>A0A0G3H312</accession>
<dbReference type="RefSeq" id="WP_047263008.1">
    <property type="nucleotide sequence ID" value="NZ_CP011542.1"/>
</dbReference>
<evidence type="ECO:0000313" key="6">
    <source>
        <dbReference type="EMBL" id="AKK07115.1"/>
    </source>
</evidence>
<dbReference type="Pfam" id="PF07730">
    <property type="entry name" value="HisKA_3"/>
    <property type="match status" value="1"/>
</dbReference>